<dbReference type="EMBL" id="HE804045">
    <property type="protein sequence ID" value="CCH32187.1"/>
    <property type="molecule type" value="Genomic_DNA"/>
</dbReference>
<dbReference type="BioCyc" id="SESP1179773:BN6_RS23775-MONOMER"/>
<evidence type="ECO:0000313" key="4">
    <source>
        <dbReference type="Proteomes" id="UP000006281"/>
    </source>
</evidence>
<sequence>MADKASETRFPWFPAFWVLLAIAWIIAVPWLALQAAFTPPSPDPRTSLDMPRTSGDFTERDALFGWVRVAAIVLPLLGVVVATIGRRWTAVIVTSSILVFSTGYIALKDDRRPYTPPAPTAPHTPICQEHSGGDNKCPGN</sequence>
<dbReference type="HOGENOM" id="CLU_1833776_0_0_11"/>
<evidence type="ECO:0000256" key="2">
    <source>
        <dbReference type="SAM" id="Phobius"/>
    </source>
</evidence>
<protein>
    <submittedName>
        <fullName evidence="3">Uncharacterized protein</fullName>
    </submittedName>
</protein>
<organism evidence="3 4">
    <name type="scientific">Saccharothrix espanaensis (strain ATCC 51144 / DSM 44229 / JCM 9112 / NBRC 15066 / NRRL 15764)</name>
    <dbReference type="NCBI Taxonomy" id="1179773"/>
    <lineage>
        <taxon>Bacteria</taxon>
        <taxon>Bacillati</taxon>
        <taxon>Actinomycetota</taxon>
        <taxon>Actinomycetes</taxon>
        <taxon>Pseudonocardiales</taxon>
        <taxon>Pseudonocardiaceae</taxon>
        <taxon>Saccharothrix</taxon>
    </lineage>
</organism>
<dbReference type="AlphaFoldDB" id="K0K3N5"/>
<keyword evidence="2" id="KW-1133">Transmembrane helix</keyword>
<accession>K0K3N5</accession>
<feature type="region of interest" description="Disordered" evidence="1">
    <location>
        <begin position="116"/>
        <end position="140"/>
    </location>
</feature>
<dbReference type="PATRIC" id="fig|1179773.3.peg.4932"/>
<gene>
    <name evidence="3" type="ordered locus">BN6_49170</name>
</gene>
<reference evidence="3 4" key="1">
    <citation type="journal article" date="2012" name="BMC Genomics">
        <title>Complete genome sequence of Saccharothrix espanaensis DSM 44229T and comparison to the other completely sequenced Pseudonocardiaceae.</title>
        <authorList>
            <person name="Strobel T."/>
            <person name="Al-Dilaimi A."/>
            <person name="Blom J."/>
            <person name="Gessner A."/>
            <person name="Kalinowski J."/>
            <person name="Luzhetska M."/>
            <person name="Puhler A."/>
            <person name="Szczepanowski R."/>
            <person name="Bechthold A."/>
            <person name="Ruckert C."/>
        </authorList>
    </citation>
    <scope>NUCLEOTIDE SEQUENCE [LARGE SCALE GENOMIC DNA]</scope>
    <source>
        <strain evidence="4">ATCC 51144 / DSM 44229 / JCM 9112 / NBRC 15066 / NRRL 15764</strain>
    </source>
</reference>
<keyword evidence="4" id="KW-1185">Reference proteome</keyword>
<evidence type="ECO:0000313" key="3">
    <source>
        <dbReference type="EMBL" id="CCH32187.1"/>
    </source>
</evidence>
<feature type="transmembrane region" description="Helical" evidence="2">
    <location>
        <begin position="12"/>
        <end position="33"/>
    </location>
</feature>
<feature type="transmembrane region" description="Helical" evidence="2">
    <location>
        <begin position="88"/>
        <end position="107"/>
    </location>
</feature>
<feature type="transmembrane region" description="Helical" evidence="2">
    <location>
        <begin position="63"/>
        <end position="81"/>
    </location>
</feature>
<name>K0K3N5_SACES</name>
<dbReference type="Proteomes" id="UP000006281">
    <property type="component" value="Chromosome"/>
</dbReference>
<keyword evidence="2" id="KW-0472">Membrane</keyword>
<dbReference type="KEGG" id="sesp:BN6_49170"/>
<dbReference type="RefSeq" id="WP_015102299.1">
    <property type="nucleotide sequence ID" value="NC_019673.1"/>
</dbReference>
<proteinExistence type="predicted"/>
<evidence type="ECO:0000256" key="1">
    <source>
        <dbReference type="SAM" id="MobiDB-lite"/>
    </source>
</evidence>
<keyword evidence="2" id="KW-0812">Transmembrane</keyword>